<gene>
    <name evidence="1" type="ORF">METZ01_LOCUS152443</name>
</gene>
<sequence length="33" mass="3792">MFSVCPGPPAPVLRRGTSYWYISWITELGHAIW</sequence>
<reference evidence="1" key="1">
    <citation type="submission" date="2018-05" db="EMBL/GenBank/DDBJ databases">
        <authorList>
            <person name="Lanie J.A."/>
            <person name="Ng W.-L."/>
            <person name="Kazmierczak K.M."/>
            <person name="Andrzejewski T.M."/>
            <person name="Davidsen T.M."/>
            <person name="Wayne K.J."/>
            <person name="Tettelin H."/>
            <person name="Glass J.I."/>
            <person name="Rusch D."/>
            <person name="Podicherti R."/>
            <person name="Tsui H.-C.T."/>
            <person name="Winkler M.E."/>
        </authorList>
    </citation>
    <scope>NUCLEOTIDE SEQUENCE</scope>
</reference>
<name>A0A382ADV8_9ZZZZ</name>
<dbReference type="EMBL" id="UINC01024937">
    <property type="protein sequence ID" value="SVA99589.1"/>
    <property type="molecule type" value="Genomic_DNA"/>
</dbReference>
<accession>A0A382ADV8</accession>
<proteinExistence type="predicted"/>
<protein>
    <submittedName>
        <fullName evidence="1">Uncharacterized protein</fullName>
    </submittedName>
</protein>
<evidence type="ECO:0000313" key="1">
    <source>
        <dbReference type="EMBL" id="SVA99589.1"/>
    </source>
</evidence>
<dbReference type="AlphaFoldDB" id="A0A382ADV8"/>
<organism evidence="1">
    <name type="scientific">marine metagenome</name>
    <dbReference type="NCBI Taxonomy" id="408172"/>
    <lineage>
        <taxon>unclassified sequences</taxon>
        <taxon>metagenomes</taxon>
        <taxon>ecological metagenomes</taxon>
    </lineage>
</organism>